<dbReference type="RefSeq" id="WP_155613837.1">
    <property type="nucleotide sequence ID" value="NZ_WNZX01000001.1"/>
</dbReference>
<dbReference type="Proteomes" id="UP000450917">
    <property type="component" value="Unassembled WGS sequence"/>
</dbReference>
<gene>
    <name evidence="5" type="ORF">GNP93_01615</name>
</gene>
<organism evidence="5 6">
    <name type="scientific">Paenibacillus validus</name>
    <dbReference type="NCBI Taxonomy" id="44253"/>
    <lineage>
        <taxon>Bacteria</taxon>
        <taxon>Bacillati</taxon>
        <taxon>Bacillota</taxon>
        <taxon>Bacilli</taxon>
        <taxon>Bacillales</taxon>
        <taxon>Paenibacillaceae</taxon>
        <taxon>Paenibacillus</taxon>
    </lineage>
</organism>
<reference evidence="5 6" key="1">
    <citation type="submission" date="2019-11" db="EMBL/GenBank/DDBJ databases">
        <title>Draft genome sequences of five Paenibacillus species of dairy origin.</title>
        <authorList>
            <person name="Olajide A.M."/>
            <person name="Chen S."/>
            <person name="Lapointe G."/>
        </authorList>
    </citation>
    <scope>NUCLEOTIDE SEQUENCE [LARGE SCALE GENOMIC DNA]</scope>
    <source>
        <strain evidence="5 6">2CS3</strain>
    </source>
</reference>
<evidence type="ECO:0000256" key="1">
    <source>
        <dbReference type="ARBA" id="ARBA00034221"/>
    </source>
</evidence>
<feature type="domain" description="Metallo-beta-lactamase" evidence="4">
    <location>
        <begin position="24"/>
        <end position="238"/>
    </location>
</feature>
<keyword evidence="5" id="KW-0378">Hydrolase</keyword>
<evidence type="ECO:0000256" key="2">
    <source>
        <dbReference type="ARBA" id="ARBA00034301"/>
    </source>
</evidence>
<dbReference type="Gene3D" id="3.60.15.10">
    <property type="entry name" value="Ribonuclease Z/Hydroxyacylglutathione hydrolase-like"/>
    <property type="match status" value="1"/>
</dbReference>
<keyword evidence="6" id="KW-1185">Reference proteome</keyword>
<comment type="catalytic activity">
    <reaction evidence="1">
        <text>3',5'-cyclic CMP + H2O = CMP + H(+)</text>
        <dbReference type="Rhea" id="RHEA:72675"/>
        <dbReference type="ChEBI" id="CHEBI:15377"/>
        <dbReference type="ChEBI" id="CHEBI:15378"/>
        <dbReference type="ChEBI" id="CHEBI:58003"/>
        <dbReference type="ChEBI" id="CHEBI:60377"/>
    </reaction>
    <physiologicalReaction direction="left-to-right" evidence="1">
        <dbReference type="Rhea" id="RHEA:72676"/>
    </physiologicalReaction>
</comment>
<accession>A0A7X2Z7V9</accession>
<dbReference type="GO" id="GO:0016787">
    <property type="term" value="F:hydrolase activity"/>
    <property type="evidence" value="ECO:0007669"/>
    <property type="project" value="UniProtKB-KW"/>
</dbReference>
<name>A0A7X2Z7V9_9BACL</name>
<dbReference type="EMBL" id="WNZX01000001">
    <property type="protein sequence ID" value="MUG69365.1"/>
    <property type="molecule type" value="Genomic_DNA"/>
</dbReference>
<dbReference type="AlphaFoldDB" id="A0A7X2Z7V9"/>
<comment type="catalytic activity">
    <reaction evidence="3">
        <text>3',5'-cyclic UMP + H2O = UMP + H(+)</text>
        <dbReference type="Rhea" id="RHEA:70575"/>
        <dbReference type="ChEBI" id="CHEBI:15377"/>
        <dbReference type="ChEBI" id="CHEBI:15378"/>
        <dbReference type="ChEBI" id="CHEBI:57865"/>
        <dbReference type="ChEBI" id="CHEBI:184387"/>
    </reaction>
    <physiologicalReaction direction="left-to-right" evidence="3">
        <dbReference type="Rhea" id="RHEA:70576"/>
    </physiologicalReaction>
</comment>
<dbReference type="SMART" id="SM00849">
    <property type="entry name" value="Lactamase_B"/>
    <property type="match status" value="1"/>
</dbReference>
<dbReference type="Pfam" id="PF00753">
    <property type="entry name" value="Lactamase_B"/>
    <property type="match status" value="1"/>
</dbReference>
<dbReference type="SUPFAM" id="SSF56281">
    <property type="entry name" value="Metallo-hydrolase/oxidoreductase"/>
    <property type="match status" value="1"/>
</dbReference>
<protein>
    <submittedName>
        <fullName evidence="5">MBL fold metallo-hydrolase</fullName>
    </submittedName>
</protein>
<dbReference type="PANTHER" id="PTHR23131:SF4">
    <property type="entry name" value="METALLO-BETA-LACTAMASE SUPERFAMILY POTEIN"/>
    <property type="match status" value="1"/>
</dbReference>
<comment type="function">
    <text evidence="2">Counteracts the endogenous Pycsar antiviral defense system. Phosphodiesterase that enables metal-dependent hydrolysis of host cyclic nucleotide Pycsar defense signals such as cCMP and cUMP.</text>
</comment>
<dbReference type="InterPro" id="IPR036866">
    <property type="entry name" value="RibonucZ/Hydroxyglut_hydro"/>
</dbReference>
<evidence type="ECO:0000313" key="5">
    <source>
        <dbReference type="EMBL" id="MUG69365.1"/>
    </source>
</evidence>
<evidence type="ECO:0000256" key="3">
    <source>
        <dbReference type="ARBA" id="ARBA00048505"/>
    </source>
</evidence>
<dbReference type="InterPro" id="IPR050662">
    <property type="entry name" value="Sec-metab_biosynth-thioest"/>
</dbReference>
<dbReference type="PANTHER" id="PTHR23131">
    <property type="entry name" value="ENDORIBONUCLEASE LACTB2"/>
    <property type="match status" value="1"/>
</dbReference>
<comment type="caution">
    <text evidence="5">The sequence shown here is derived from an EMBL/GenBank/DDBJ whole genome shotgun (WGS) entry which is preliminary data.</text>
</comment>
<evidence type="ECO:0000259" key="4">
    <source>
        <dbReference type="SMART" id="SM00849"/>
    </source>
</evidence>
<dbReference type="InterPro" id="IPR001279">
    <property type="entry name" value="Metallo-B-lactamas"/>
</dbReference>
<sequence>MNGEVTASRRVIPVVAPTPYDVGDVNMFLVSDERTLTLIDAGDDSEACWDALHGALERAGFALRDLSQILITHSHPDHTGLVNRITALTDVPVYAHPEAVPRLTREPDFLSMRASFYKRLYREMGCGEAGERHAARLQRAIRNNDPSKIKAPIRTLRESDRIGAYRVIEVPGHSPDHLAFWDEREKRLFAGDHLIRHISSNAFVEPDREGNRIPTLVAYARSLTKCLELKADIVYTGHGEPVDRPHELIGKRLARIEEKAEKLKAYIRSGSTTAFQLAQILYPQKYDSEFSAVMSEIIGLLDYAESKAAIGKAMRSGVWHYEA</sequence>
<evidence type="ECO:0000313" key="6">
    <source>
        <dbReference type="Proteomes" id="UP000450917"/>
    </source>
</evidence>
<proteinExistence type="predicted"/>